<dbReference type="Pfam" id="PF02445">
    <property type="entry name" value="NadA"/>
    <property type="match status" value="1"/>
</dbReference>
<dbReference type="NCBIfam" id="NF006878">
    <property type="entry name" value="PRK09375.1-2"/>
    <property type="match status" value="1"/>
</dbReference>
<keyword evidence="7" id="KW-0479">Metal-binding</keyword>
<protein>
    <recommendedName>
        <fullName evidence="3">quinolinate synthase</fullName>
        <ecNumber evidence="3">2.5.1.72</ecNumber>
    </recommendedName>
</protein>
<dbReference type="GO" id="GO:0034628">
    <property type="term" value="P:'de novo' NAD+ biosynthetic process from L-aspartate"/>
    <property type="evidence" value="ECO:0007669"/>
    <property type="project" value="TreeGrafter"/>
</dbReference>
<evidence type="ECO:0000256" key="9">
    <source>
        <dbReference type="ARBA" id="ARBA00023014"/>
    </source>
</evidence>
<dbReference type="EMBL" id="UOFL01000053">
    <property type="protein sequence ID" value="VAW74155.1"/>
    <property type="molecule type" value="Genomic_DNA"/>
</dbReference>
<evidence type="ECO:0000313" key="10">
    <source>
        <dbReference type="EMBL" id="VAW74155.1"/>
    </source>
</evidence>
<comment type="pathway">
    <text evidence="2">Cofactor biosynthesis; NAD(+) biosynthesis; quinolinate from iminoaspartate: step 1/1.</text>
</comment>
<evidence type="ECO:0000256" key="3">
    <source>
        <dbReference type="ARBA" id="ARBA00012669"/>
    </source>
</evidence>
<dbReference type="Gene3D" id="3.40.50.10800">
    <property type="entry name" value="NadA-like"/>
    <property type="match status" value="3"/>
</dbReference>
<dbReference type="GO" id="GO:0046872">
    <property type="term" value="F:metal ion binding"/>
    <property type="evidence" value="ECO:0007669"/>
    <property type="project" value="UniProtKB-KW"/>
</dbReference>
<reference evidence="10" key="1">
    <citation type="submission" date="2018-06" db="EMBL/GenBank/DDBJ databases">
        <authorList>
            <person name="Zhirakovskaya E."/>
        </authorList>
    </citation>
    <scope>NUCLEOTIDE SEQUENCE</scope>
</reference>
<sequence length="308" mass="34409">MSTITLAHYYTEPEVQAMADFVGDSLDLSLAAQSANADRIVFAGVRFMAETAKLLNPAAVVILPDTGSTCSLVTQTDITKLRQWRQQYSDHVHVAYINSSVEHKCLADWIVTSRNVVDVISHLYAQGKKVIFSPDYNMGAWLNSEFGFEMPLWSAVCEVHDKFTEQQVDNVLQSGWSDGKKYLLAHPESPLAVLQRSDLVGSTSQMLDWVRQFPWHSATIYVATESGLLHNMRQMRPDLRIEQLPVYKGCQCNSCPYMKLNTVDAVLAAQAGNGVEIKLDANVSERALLPVNRMLEFSTQQLKKAATH</sequence>
<gene>
    <name evidence="10" type="ORF">MNBD_GAMMA12-2881</name>
</gene>
<keyword evidence="6 10" id="KW-0808">Transferase</keyword>
<evidence type="ECO:0000256" key="2">
    <source>
        <dbReference type="ARBA" id="ARBA00005065"/>
    </source>
</evidence>
<evidence type="ECO:0000256" key="4">
    <source>
        <dbReference type="ARBA" id="ARBA00022485"/>
    </source>
</evidence>
<dbReference type="PANTHER" id="PTHR30573">
    <property type="entry name" value="QUINOLINATE SYNTHETASE A"/>
    <property type="match status" value="1"/>
</dbReference>
<keyword evidence="4" id="KW-0004">4Fe-4S</keyword>
<accession>A0A3B0Y0H1</accession>
<evidence type="ECO:0000256" key="6">
    <source>
        <dbReference type="ARBA" id="ARBA00022679"/>
    </source>
</evidence>
<dbReference type="UniPathway" id="UPA00253">
    <property type="reaction ID" value="UER00327"/>
</dbReference>
<dbReference type="GO" id="GO:0051539">
    <property type="term" value="F:4 iron, 4 sulfur cluster binding"/>
    <property type="evidence" value="ECO:0007669"/>
    <property type="project" value="UniProtKB-KW"/>
</dbReference>
<dbReference type="InterPro" id="IPR003473">
    <property type="entry name" value="NadA"/>
</dbReference>
<dbReference type="NCBIfam" id="TIGR00550">
    <property type="entry name" value="nadA"/>
    <property type="match status" value="1"/>
</dbReference>
<evidence type="ECO:0000256" key="7">
    <source>
        <dbReference type="ARBA" id="ARBA00022723"/>
    </source>
</evidence>
<evidence type="ECO:0000256" key="1">
    <source>
        <dbReference type="ARBA" id="ARBA00001966"/>
    </source>
</evidence>
<keyword evidence="5" id="KW-0662">Pyridine nucleotide biosynthesis</keyword>
<keyword evidence="8" id="KW-0408">Iron</keyword>
<evidence type="ECO:0000256" key="5">
    <source>
        <dbReference type="ARBA" id="ARBA00022642"/>
    </source>
</evidence>
<dbReference type="PANTHER" id="PTHR30573:SF0">
    <property type="entry name" value="QUINOLINATE SYNTHASE, CHLOROPLASTIC"/>
    <property type="match status" value="1"/>
</dbReference>
<organism evidence="10">
    <name type="scientific">hydrothermal vent metagenome</name>
    <dbReference type="NCBI Taxonomy" id="652676"/>
    <lineage>
        <taxon>unclassified sequences</taxon>
        <taxon>metagenomes</taxon>
        <taxon>ecological metagenomes</taxon>
    </lineage>
</organism>
<keyword evidence="9" id="KW-0411">Iron-sulfur</keyword>
<proteinExistence type="predicted"/>
<dbReference type="GO" id="GO:0008987">
    <property type="term" value="F:quinolinate synthetase A activity"/>
    <property type="evidence" value="ECO:0007669"/>
    <property type="project" value="InterPro"/>
</dbReference>
<evidence type="ECO:0000256" key="8">
    <source>
        <dbReference type="ARBA" id="ARBA00023004"/>
    </source>
</evidence>
<name>A0A3B0Y0H1_9ZZZZ</name>
<dbReference type="AlphaFoldDB" id="A0A3B0Y0H1"/>
<comment type="cofactor">
    <cofactor evidence="1">
        <name>[4Fe-4S] cluster</name>
        <dbReference type="ChEBI" id="CHEBI:49883"/>
    </cofactor>
</comment>
<dbReference type="EC" id="2.5.1.72" evidence="3"/>
<dbReference type="SUPFAM" id="SSF142754">
    <property type="entry name" value="NadA-like"/>
    <property type="match status" value="1"/>
</dbReference>
<dbReference type="InterPro" id="IPR036094">
    <property type="entry name" value="NadA_sf"/>
</dbReference>